<keyword evidence="1" id="KW-1133">Transmembrane helix</keyword>
<name>A0A0L8FRQ1_OCTBM</name>
<accession>A0A0L8FRQ1</accession>
<reference evidence="2" key="1">
    <citation type="submission" date="2015-07" db="EMBL/GenBank/DDBJ databases">
        <title>MeaNS - Measles Nucleotide Surveillance Program.</title>
        <authorList>
            <person name="Tran T."/>
            <person name="Druce J."/>
        </authorList>
    </citation>
    <scope>NUCLEOTIDE SEQUENCE</scope>
    <source>
        <strain evidence="2">UCB-OBI-ISO-001</strain>
        <tissue evidence="2">Gonad</tissue>
    </source>
</reference>
<sequence length="74" mass="8576">MNNLQSQWSHIFTFEIPWVLLIVNFITISESVFFFCCILQFSHQPPNTTIITTNKPTHPHPTSADNKIDNIFQA</sequence>
<feature type="transmembrane region" description="Helical" evidence="1">
    <location>
        <begin position="16"/>
        <end position="39"/>
    </location>
</feature>
<proteinExistence type="predicted"/>
<protein>
    <submittedName>
        <fullName evidence="2">Uncharacterized protein</fullName>
    </submittedName>
</protein>
<dbReference type="AlphaFoldDB" id="A0A0L8FRQ1"/>
<keyword evidence="1" id="KW-0472">Membrane</keyword>
<organism evidence="2">
    <name type="scientific">Octopus bimaculoides</name>
    <name type="common">California two-spotted octopus</name>
    <dbReference type="NCBI Taxonomy" id="37653"/>
    <lineage>
        <taxon>Eukaryota</taxon>
        <taxon>Metazoa</taxon>
        <taxon>Spiralia</taxon>
        <taxon>Lophotrochozoa</taxon>
        <taxon>Mollusca</taxon>
        <taxon>Cephalopoda</taxon>
        <taxon>Coleoidea</taxon>
        <taxon>Octopodiformes</taxon>
        <taxon>Octopoda</taxon>
        <taxon>Incirrata</taxon>
        <taxon>Octopodidae</taxon>
        <taxon>Octopus</taxon>
    </lineage>
</organism>
<gene>
    <name evidence="2" type="ORF">OCBIM_22009789mg</name>
</gene>
<evidence type="ECO:0000256" key="1">
    <source>
        <dbReference type="SAM" id="Phobius"/>
    </source>
</evidence>
<evidence type="ECO:0000313" key="2">
    <source>
        <dbReference type="EMBL" id="KOF67359.1"/>
    </source>
</evidence>
<dbReference type="EMBL" id="KQ427132">
    <property type="protein sequence ID" value="KOF67359.1"/>
    <property type="molecule type" value="Genomic_DNA"/>
</dbReference>
<keyword evidence="1" id="KW-0812">Transmembrane</keyword>